<feature type="signal peptide" evidence="2">
    <location>
        <begin position="1"/>
        <end position="22"/>
    </location>
</feature>
<keyword evidence="4" id="KW-1185">Reference proteome</keyword>
<feature type="chain" id="PRO_5041370556" evidence="2">
    <location>
        <begin position="23"/>
        <end position="73"/>
    </location>
</feature>
<comment type="caution">
    <text evidence="3">The sequence shown here is derived from an EMBL/GenBank/DDBJ whole genome shotgun (WGS) entry which is preliminary data.</text>
</comment>
<gene>
    <name evidence="3" type="ORF">MSPICULIGERA_LOCUS15626</name>
</gene>
<organism evidence="3 4">
    <name type="scientific">Mesorhabditis spiculigera</name>
    <dbReference type="NCBI Taxonomy" id="96644"/>
    <lineage>
        <taxon>Eukaryota</taxon>
        <taxon>Metazoa</taxon>
        <taxon>Ecdysozoa</taxon>
        <taxon>Nematoda</taxon>
        <taxon>Chromadorea</taxon>
        <taxon>Rhabditida</taxon>
        <taxon>Rhabditina</taxon>
        <taxon>Rhabditomorpha</taxon>
        <taxon>Rhabditoidea</taxon>
        <taxon>Rhabditidae</taxon>
        <taxon>Mesorhabditinae</taxon>
        <taxon>Mesorhabditis</taxon>
    </lineage>
</organism>
<reference evidence="3" key="1">
    <citation type="submission" date="2023-06" db="EMBL/GenBank/DDBJ databases">
        <authorList>
            <person name="Delattre M."/>
        </authorList>
    </citation>
    <scope>NUCLEOTIDE SEQUENCE</scope>
    <source>
        <strain evidence="3">AF72</strain>
    </source>
</reference>
<proteinExistence type="predicted"/>
<protein>
    <submittedName>
        <fullName evidence="3">Uncharacterized protein</fullName>
    </submittedName>
</protein>
<keyword evidence="2" id="KW-0732">Signal</keyword>
<dbReference type="EMBL" id="CATQJA010002650">
    <property type="protein sequence ID" value="CAJ0577353.1"/>
    <property type="molecule type" value="Genomic_DNA"/>
</dbReference>
<dbReference type="AlphaFoldDB" id="A0AA36G2Q6"/>
<sequence length="73" mass="7300">MRGLILVGLLAVIGLEAGQSYGVQNDYQPGQDVPAPVQAAPSYYVSRHGGKPHGGGPHGGPGPKKVAEPAAAS</sequence>
<name>A0AA36G2Q6_9BILA</name>
<dbReference type="Proteomes" id="UP001177023">
    <property type="component" value="Unassembled WGS sequence"/>
</dbReference>
<accession>A0AA36G2Q6</accession>
<feature type="non-terminal residue" evidence="3">
    <location>
        <position position="73"/>
    </location>
</feature>
<feature type="region of interest" description="Disordered" evidence="1">
    <location>
        <begin position="43"/>
        <end position="73"/>
    </location>
</feature>
<evidence type="ECO:0000256" key="1">
    <source>
        <dbReference type="SAM" id="MobiDB-lite"/>
    </source>
</evidence>
<evidence type="ECO:0000256" key="2">
    <source>
        <dbReference type="SAM" id="SignalP"/>
    </source>
</evidence>
<feature type="compositionally biased region" description="Gly residues" evidence="1">
    <location>
        <begin position="52"/>
        <end position="62"/>
    </location>
</feature>
<evidence type="ECO:0000313" key="4">
    <source>
        <dbReference type="Proteomes" id="UP001177023"/>
    </source>
</evidence>
<evidence type="ECO:0000313" key="3">
    <source>
        <dbReference type="EMBL" id="CAJ0577353.1"/>
    </source>
</evidence>